<feature type="region of interest" description="Disordered" evidence="1">
    <location>
        <begin position="100"/>
        <end position="126"/>
    </location>
</feature>
<evidence type="ECO:0000256" key="1">
    <source>
        <dbReference type="SAM" id="MobiDB-lite"/>
    </source>
</evidence>
<dbReference type="AlphaFoldDB" id="A0A2K1KXE1"/>
<dbReference type="EnsemblPlants" id="Pp3c3_35949V3.1">
    <property type="protein sequence ID" value="Pp3c3_35949V3.1"/>
    <property type="gene ID" value="Pp3c3_35949"/>
</dbReference>
<reference evidence="2 4" key="2">
    <citation type="journal article" date="2018" name="Plant J.">
        <title>The Physcomitrella patens chromosome-scale assembly reveals moss genome structure and evolution.</title>
        <authorList>
            <person name="Lang D."/>
            <person name="Ullrich K.K."/>
            <person name="Murat F."/>
            <person name="Fuchs J."/>
            <person name="Jenkins J."/>
            <person name="Haas F.B."/>
            <person name="Piednoel M."/>
            <person name="Gundlach H."/>
            <person name="Van Bel M."/>
            <person name="Meyberg R."/>
            <person name="Vives C."/>
            <person name="Morata J."/>
            <person name="Symeonidi A."/>
            <person name="Hiss M."/>
            <person name="Muchero W."/>
            <person name="Kamisugi Y."/>
            <person name="Saleh O."/>
            <person name="Blanc G."/>
            <person name="Decker E.L."/>
            <person name="van Gessel N."/>
            <person name="Grimwood J."/>
            <person name="Hayes R.D."/>
            <person name="Graham S.W."/>
            <person name="Gunter L.E."/>
            <person name="McDaniel S.F."/>
            <person name="Hoernstein S.N.W."/>
            <person name="Larsson A."/>
            <person name="Li F.W."/>
            <person name="Perroud P.F."/>
            <person name="Phillips J."/>
            <person name="Ranjan P."/>
            <person name="Rokshar D.S."/>
            <person name="Rothfels C.J."/>
            <person name="Schneider L."/>
            <person name="Shu S."/>
            <person name="Stevenson D.W."/>
            <person name="Thummler F."/>
            <person name="Tillich M."/>
            <person name="Villarreal Aguilar J.C."/>
            <person name="Widiez T."/>
            <person name="Wong G.K."/>
            <person name="Wymore A."/>
            <person name="Zhang Y."/>
            <person name="Zimmer A.D."/>
            <person name="Quatrano R.S."/>
            <person name="Mayer K.F.X."/>
            <person name="Goodstein D."/>
            <person name="Casacuberta J.M."/>
            <person name="Vandepoele K."/>
            <person name="Reski R."/>
            <person name="Cuming A.C."/>
            <person name="Tuskan G.A."/>
            <person name="Maumus F."/>
            <person name="Salse J."/>
            <person name="Schmutz J."/>
            <person name="Rensing S.A."/>
        </authorList>
    </citation>
    <scope>NUCLEOTIDE SEQUENCE [LARGE SCALE GENOMIC DNA]</scope>
    <source>
        <strain evidence="3 4">cv. Gransden 2004</strain>
    </source>
</reference>
<dbReference type="Proteomes" id="UP000006727">
    <property type="component" value="Chromosome 3"/>
</dbReference>
<dbReference type="Gramene" id="Pp3c3_35949V3.1">
    <property type="protein sequence ID" value="Pp3c3_35949V3.1"/>
    <property type="gene ID" value="Pp3c3_35949"/>
</dbReference>
<feature type="compositionally biased region" description="Polar residues" evidence="1">
    <location>
        <begin position="100"/>
        <end position="112"/>
    </location>
</feature>
<protein>
    <submittedName>
        <fullName evidence="2 3">Uncharacterized protein</fullName>
    </submittedName>
</protein>
<reference evidence="3" key="3">
    <citation type="submission" date="2020-12" db="UniProtKB">
        <authorList>
            <consortium name="EnsemblPlants"/>
        </authorList>
    </citation>
    <scope>IDENTIFICATION</scope>
</reference>
<organism evidence="2">
    <name type="scientific">Physcomitrium patens</name>
    <name type="common">Spreading-leaved earth moss</name>
    <name type="synonym">Physcomitrella patens</name>
    <dbReference type="NCBI Taxonomy" id="3218"/>
    <lineage>
        <taxon>Eukaryota</taxon>
        <taxon>Viridiplantae</taxon>
        <taxon>Streptophyta</taxon>
        <taxon>Embryophyta</taxon>
        <taxon>Bryophyta</taxon>
        <taxon>Bryophytina</taxon>
        <taxon>Bryopsida</taxon>
        <taxon>Funariidae</taxon>
        <taxon>Funariales</taxon>
        <taxon>Funariaceae</taxon>
        <taxon>Physcomitrium</taxon>
    </lineage>
</organism>
<proteinExistence type="predicted"/>
<accession>A0A2K1KXE1</accession>
<dbReference type="EMBL" id="ABEU02000003">
    <property type="protein sequence ID" value="PNR58448.1"/>
    <property type="molecule type" value="Genomic_DNA"/>
</dbReference>
<evidence type="ECO:0000313" key="4">
    <source>
        <dbReference type="Proteomes" id="UP000006727"/>
    </source>
</evidence>
<keyword evidence="4" id="KW-1185">Reference proteome</keyword>
<name>A0A2K1KXE1_PHYPA</name>
<sequence>MSHRRWRHGHWVSEFSNRCACRHRQVDPGTLWNCSHGSCTRKRVSHAHVGPQHVLVSGGRHFGRLGIEQQVRRGHGLQSLPLFSFKSRIRKVHRPLQASPETWLQFKPNSDTPPHRSSLPASPRPNLRLQMSRLNTLRRRSASITIVFDGSSSHSFSNGSEVGKPHPELKVHSFLLPCHLDIATVAVGDRFHHHQRLHFSPVVDAFFRSCCSSVGLAHAAFVE</sequence>
<reference evidence="2 4" key="1">
    <citation type="journal article" date="2008" name="Science">
        <title>The Physcomitrella genome reveals evolutionary insights into the conquest of land by plants.</title>
        <authorList>
            <person name="Rensing S."/>
            <person name="Lang D."/>
            <person name="Zimmer A."/>
            <person name="Terry A."/>
            <person name="Salamov A."/>
            <person name="Shapiro H."/>
            <person name="Nishiyama T."/>
            <person name="Perroud P.-F."/>
            <person name="Lindquist E."/>
            <person name="Kamisugi Y."/>
            <person name="Tanahashi T."/>
            <person name="Sakakibara K."/>
            <person name="Fujita T."/>
            <person name="Oishi K."/>
            <person name="Shin-I T."/>
            <person name="Kuroki Y."/>
            <person name="Toyoda A."/>
            <person name="Suzuki Y."/>
            <person name="Hashimoto A."/>
            <person name="Yamaguchi K."/>
            <person name="Sugano A."/>
            <person name="Kohara Y."/>
            <person name="Fujiyama A."/>
            <person name="Anterola A."/>
            <person name="Aoki S."/>
            <person name="Ashton N."/>
            <person name="Barbazuk W.B."/>
            <person name="Barker E."/>
            <person name="Bennetzen J."/>
            <person name="Bezanilla M."/>
            <person name="Blankenship R."/>
            <person name="Cho S.H."/>
            <person name="Dutcher S."/>
            <person name="Estelle M."/>
            <person name="Fawcett J.A."/>
            <person name="Gundlach H."/>
            <person name="Hanada K."/>
            <person name="Heyl A."/>
            <person name="Hicks K.A."/>
            <person name="Hugh J."/>
            <person name="Lohr M."/>
            <person name="Mayer K."/>
            <person name="Melkozernov A."/>
            <person name="Murata T."/>
            <person name="Nelson D."/>
            <person name="Pils B."/>
            <person name="Prigge M."/>
            <person name="Reiss B."/>
            <person name="Renner T."/>
            <person name="Rombauts S."/>
            <person name="Rushton P."/>
            <person name="Sanderfoot A."/>
            <person name="Schween G."/>
            <person name="Shiu S.-H."/>
            <person name="Stueber K."/>
            <person name="Theodoulou F.L."/>
            <person name="Tu H."/>
            <person name="Van de Peer Y."/>
            <person name="Verrier P.J."/>
            <person name="Waters E."/>
            <person name="Wood A."/>
            <person name="Yang L."/>
            <person name="Cove D."/>
            <person name="Cuming A."/>
            <person name="Hasebe M."/>
            <person name="Lucas S."/>
            <person name="Mishler D.B."/>
            <person name="Reski R."/>
            <person name="Grigoriev I."/>
            <person name="Quatrano R.S."/>
            <person name="Boore J.L."/>
        </authorList>
    </citation>
    <scope>NUCLEOTIDE SEQUENCE [LARGE SCALE GENOMIC DNA]</scope>
    <source>
        <strain evidence="3 4">cv. Gransden 2004</strain>
    </source>
</reference>
<evidence type="ECO:0000313" key="3">
    <source>
        <dbReference type="EnsemblPlants" id="Pp3c3_35949V3.1"/>
    </source>
</evidence>
<gene>
    <name evidence="3" type="primary">LOC112280474</name>
    <name evidence="2" type="ORF">PHYPA_005443</name>
</gene>
<evidence type="ECO:0000313" key="2">
    <source>
        <dbReference type="EMBL" id="PNR58448.1"/>
    </source>
</evidence>